<dbReference type="HAMAP" id="MF_00244">
    <property type="entry name" value="NaMN_adenylyltr"/>
    <property type="match status" value="1"/>
</dbReference>
<proteinExistence type="inferred from homology"/>
<dbReference type="InterPro" id="IPR014729">
    <property type="entry name" value="Rossmann-like_a/b/a_fold"/>
</dbReference>
<dbReference type="SUPFAM" id="SSF52374">
    <property type="entry name" value="Nucleotidylyl transferase"/>
    <property type="match status" value="1"/>
</dbReference>
<keyword evidence="5 11" id="KW-0808">Transferase</keyword>
<dbReference type="Proteomes" id="UP000233491">
    <property type="component" value="Unassembled WGS sequence"/>
</dbReference>
<comment type="caution">
    <text evidence="13">The sequence shown here is derived from an EMBL/GenBank/DDBJ whole genome shotgun (WGS) entry which is preliminary data.</text>
</comment>
<evidence type="ECO:0000256" key="2">
    <source>
        <dbReference type="ARBA" id="ARBA00005019"/>
    </source>
</evidence>
<dbReference type="EMBL" id="PJNW01000011">
    <property type="protein sequence ID" value="PKR88639.1"/>
    <property type="molecule type" value="Genomic_DNA"/>
</dbReference>
<keyword evidence="9 11" id="KW-0520">NAD</keyword>
<keyword evidence="8 11" id="KW-0067">ATP-binding</keyword>
<evidence type="ECO:0000256" key="8">
    <source>
        <dbReference type="ARBA" id="ARBA00022840"/>
    </source>
</evidence>
<dbReference type="Gene3D" id="3.40.50.620">
    <property type="entry name" value="HUPs"/>
    <property type="match status" value="1"/>
</dbReference>
<dbReference type="AlphaFoldDB" id="A0A1I4SZK1"/>
<evidence type="ECO:0000256" key="10">
    <source>
        <dbReference type="ARBA" id="ARBA00048721"/>
    </source>
</evidence>
<evidence type="ECO:0000256" key="9">
    <source>
        <dbReference type="ARBA" id="ARBA00023027"/>
    </source>
</evidence>
<name>A0A1I4SZK1_9HYPH</name>
<gene>
    <name evidence="11" type="primary">nadD</name>
    <name evidence="13" type="ORF">CXZ10_14730</name>
</gene>
<dbReference type="NCBIfam" id="NF000843">
    <property type="entry name" value="PRK00071.2-2"/>
    <property type="match status" value="1"/>
</dbReference>
<dbReference type="GO" id="GO:0009435">
    <property type="term" value="P:NAD+ biosynthetic process"/>
    <property type="evidence" value="ECO:0007669"/>
    <property type="project" value="UniProtKB-UniRule"/>
</dbReference>
<dbReference type="GO" id="GO:0005524">
    <property type="term" value="F:ATP binding"/>
    <property type="evidence" value="ECO:0007669"/>
    <property type="project" value="UniProtKB-KW"/>
</dbReference>
<comment type="function">
    <text evidence="1 11">Catalyzes the reversible adenylation of nicotinate mononucleotide (NaMN) to nicotinic acid adenine dinucleotide (NaAD).</text>
</comment>
<evidence type="ECO:0000313" key="13">
    <source>
        <dbReference type="EMBL" id="PKR88639.1"/>
    </source>
</evidence>
<dbReference type="PANTHER" id="PTHR39321">
    <property type="entry name" value="NICOTINATE-NUCLEOTIDE ADENYLYLTRANSFERASE-RELATED"/>
    <property type="match status" value="1"/>
</dbReference>
<keyword evidence="6 11" id="KW-0548">Nucleotidyltransferase</keyword>
<evidence type="ECO:0000256" key="11">
    <source>
        <dbReference type="HAMAP-Rule" id="MF_00244"/>
    </source>
</evidence>
<feature type="domain" description="Cytidyltransferase-like" evidence="12">
    <location>
        <begin position="17"/>
        <end position="196"/>
    </location>
</feature>
<sequence>MTTPRLPATLPGMRVGLYGGSFNPPHRGHAHVAHLALQRLRLDRIWWLVTPGNPLKSADGLPDVDRRLAAVRKVAHHPRAIVTDLESRLGTRYTIDLVRRLKTLRPAVRFVLVIGADNWATFHRWGGWREIARTVPIAVVDRPGATFAALASPAARAFAQARISERDGGLLPDLSPPAWIFIAGIKVPLSSSQLRRSATRG</sequence>
<dbReference type="RefSeq" id="WP_101290092.1">
    <property type="nucleotide sequence ID" value="NZ_FOUQ01000004.1"/>
</dbReference>
<evidence type="ECO:0000256" key="1">
    <source>
        <dbReference type="ARBA" id="ARBA00002324"/>
    </source>
</evidence>
<dbReference type="PANTHER" id="PTHR39321:SF3">
    <property type="entry name" value="PHOSPHOPANTETHEINE ADENYLYLTRANSFERASE"/>
    <property type="match status" value="1"/>
</dbReference>
<dbReference type="Pfam" id="PF01467">
    <property type="entry name" value="CTP_transf_like"/>
    <property type="match status" value="1"/>
</dbReference>
<evidence type="ECO:0000313" key="14">
    <source>
        <dbReference type="Proteomes" id="UP000233491"/>
    </source>
</evidence>
<accession>A0A1I4SZK1</accession>
<dbReference type="InterPro" id="IPR004821">
    <property type="entry name" value="Cyt_trans-like"/>
</dbReference>
<dbReference type="NCBIfam" id="NF000845">
    <property type="entry name" value="PRK00071.2-4"/>
    <property type="match status" value="1"/>
</dbReference>
<evidence type="ECO:0000256" key="7">
    <source>
        <dbReference type="ARBA" id="ARBA00022741"/>
    </source>
</evidence>
<evidence type="ECO:0000256" key="4">
    <source>
        <dbReference type="ARBA" id="ARBA00022642"/>
    </source>
</evidence>
<evidence type="ECO:0000256" key="3">
    <source>
        <dbReference type="ARBA" id="ARBA00009014"/>
    </source>
</evidence>
<evidence type="ECO:0000256" key="5">
    <source>
        <dbReference type="ARBA" id="ARBA00022679"/>
    </source>
</evidence>
<dbReference type="EC" id="2.7.7.18" evidence="11"/>
<keyword evidence="4 11" id="KW-0662">Pyridine nucleotide biosynthesis</keyword>
<organism evidence="13 14">
    <name type="scientific">Pleomorphomonas diazotrophica</name>
    <dbReference type="NCBI Taxonomy" id="1166257"/>
    <lineage>
        <taxon>Bacteria</taxon>
        <taxon>Pseudomonadati</taxon>
        <taxon>Pseudomonadota</taxon>
        <taxon>Alphaproteobacteria</taxon>
        <taxon>Hyphomicrobiales</taxon>
        <taxon>Pleomorphomonadaceae</taxon>
        <taxon>Pleomorphomonas</taxon>
    </lineage>
</organism>
<dbReference type="InterPro" id="IPR005248">
    <property type="entry name" value="NadD/NMNAT"/>
</dbReference>
<comment type="similarity">
    <text evidence="3 11">Belongs to the NadD family.</text>
</comment>
<evidence type="ECO:0000256" key="6">
    <source>
        <dbReference type="ARBA" id="ARBA00022695"/>
    </source>
</evidence>
<comment type="catalytic activity">
    <reaction evidence="10 11">
        <text>nicotinate beta-D-ribonucleotide + ATP + H(+) = deamido-NAD(+) + diphosphate</text>
        <dbReference type="Rhea" id="RHEA:22860"/>
        <dbReference type="ChEBI" id="CHEBI:15378"/>
        <dbReference type="ChEBI" id="CHEBI:30616"/>
        <dbReference type="ChEBI" id="CHEBI:33019"/>
        <dbReference type="ChEBI" id="CHEBI:57502"/>
        <dbReference type="ChEBI" id="CHEBI:58437"/>
        <dbReference type="EC" id="2.7.7.18"/>
    </reaction>
</comment>
<keyword evidence="14" id="KW-1185">Reference proteome</keyword>
<dbReference type="OrthoDB" id="5295945at2"/>
<dbReference type="UniPathway" id="UPA00253">
    <property type="reaction ID" value="UER00332"/>
</dbReference>
<dbReference type="GO" id="GO:0004515">
    <property type="term" value="F:nicotinate-nucleotide adenylyltransferase activity"/>
    <property type="evidence" value="ECO:0007669"/>
    <property type="project" value="UniProtKB-UniRule"/>
</dbReference>
<dbReference type="NCBIfam" id="TIGR00482">
    <property type="entry name" value="nicotinate (nicotinamide) nucleotide adenylyltransferase"/>
    <property type="match status" value="1"/>
</dbReference>
<evidence type="ECO:0000259" key="12">
    <source>
        <dbReference type="Pfam" id="PF01467"/>
    </source>
</evidence>
<comment type="pathway">
    <text evidence="2 11">Cofactor biosynthesis; NAD(+) biosynthesis; deamido-NAD(+) from nicotinate D-ribonucleotide: step 1/1.</text>
</comment>
<protein>
    <recommendedName>
        <fullName evidence="11">Probable nicotinate-nucleotide adenylyltransferase</fullName>
        <ecNumber evidence="11">2.7.7.18</ecNumber>
    </recommendedName>
    <alternativeName>
        <fullName evidence="11">Deamido-NAD(+) diphosphorylase</fullName>
    </alternativeName>
    <alternativeName>
        <fullName evidence="11">Deamido-NAD(+) pyrophosphorylase</fullName>
    </alternativeName>
    <alternativeName>
        <fullName evidence="11">Nicotinate mononucleotide adenylyltransferase</fullName>
        <shortName evidence="11">NaMN adenylyltransferase</shortName>
    </alternativeName>
</protein>
<keyword evidence="7 11" id="KW-0547">Nucleotide-binding</keyword>
<reference evidence="13 14" key="1">
    <citation type="submission" date="2017-12" db="EMBL/GenBank/DDBJ databases">
        <title>Anaerobic carbon monoxide metabolism by Pleomorphomonas carboxyditropha sp. nov., a new mesophilic hydrogenogenic carboxidotroph.</title>
        <authorList>
            <person name="Esquivel-Elizondo S."/>
            <person name="Krajmalnik-Brown R."/>
        </authorList>
    </citation>
    <scope>NUCLEOTIDE SEQUENCE [LARGE SCALE GENOMIC DNA]</scope>
    <source>
        <strain evidence="13 14">R5-392</strain>
    </source>
</reference>
<dbReference type="CDD" id="cd02165">
    <property type="entry name" value="NMNAT"/>
    <property type="match status" value="1"/>
</dbReference>